<proteinExistence type="predicted"/>
<dbReference type="GO" id="GO:0004364">
    <property type="term" value="F:glutathione transferase activity"/>
    <property type="evidence" value="ECO:0007669"/>
    <property type="project" value="UniProtKB-EC"/>
</dbReference>
<evidence type="ECO:0000313" key="3">
    <source>
        <dbReference type="EMBL" id="VEF75153.1"/>
    </source>
</evidence>
<dbReference type="InterPro" id="IPR040079">
    <property type="entry name" value="Glutathione_S-Trfase"/>
</dbReference>
<dbReference type="PROSITE" id="PS50404">
    <property type="entry name" value="GST_NTER"/>
    <property type="match status" value="1"/>
</dbReference>
<dbReference type="EMBL" id="LR134334">
    <property type="protein sequence ID" value="VEF75153.1"/>
    <property type="molecule type" value="Genomic_DNA"/>
</dbReference>
<reference evidence="3 4" key="1">
    <citation type="submission" date="2018-12" db="EMBL/GenBank/DDBJ databases">
        <authorList>
            <consortium name="Pathogen Informatics"/>
        </authorList>
    </citation>
    <scope>NUCLEOTIDE SEQUENCE [LARGE SCALE GENOMIC DNA]</scope>
    <source>
        <strain evidence="3 4">NCTC7357</strain>
    </source>
</reference>
<dbReference type="PANTHER" id="PTHR43968:SF6">
    <property type="entry name" value="GLUTATHIONE S-TRANSFERASE OMEGA"/>
    <property type="match status" value="1"/>
</dbReference>
<dbReference type="GO" id="GO:0005737">
    <property type="term" value="C:cytoplasm"/>
    <property type="evidence" value="ECO:0007669"/>
    <property type="project" value="TreeGrafter"/>
</dbReference>
<dbReference type="Gene3D" id="1.20.1050.10">
    <property type="match status" value="1"/>
</dbReference>
<feature type="domain" description="GST C-terminal" evidence="2">
    <location>
        <begin position="106"/>
        <end position="235"/>
    </location>
</feature>
<dbReference type="PROSITE" id="PS50405">
    <property type="entry name" value="GST_CTER"/>
    <property type="match status" value="1"/>
</dbReference>
<dbReference type="SUPFAM" id="SSF52833">
    <property type="entry name" value="Thioredoxin-like"/>
    <property type="match status" value="1"/>
</dbReference>
<dbReference type="SFLD" id="SFLDS00019">
    <property type="entry name" value="Glutathione_Transferase_(cytos"/>
    <property type="match status" value="1"/>
</dbReference>
<keyword evidence="3" id="KW-0808">Transferase</keyword>
<dbReference type="InterPro" id="IPR036282">
    <property type="entry name" value="Glutathione-S-Trfase_C_sf"/>
</dbReference>
<dbReference type="InterPro" id="IPR050983">
    <property type="entry name" value="GST_Omega/HSP26"/>
</dbReference>
<evidence type="ECO:0000313" key="4">
    <source>
        <dbReference type="Proteomes" id="UP000277437"/>
    </source>
</evidence>
<dbReference type="Pfam" id="PF13417">
    <property type="entry name" value="GST_N_3"/>
    <property type="match status" value="1"/>
</dbReference>
<gene>
    <name evidence="3" type="ORF">NCTC7357_03481</name>
</gene>
<dbReference type="Gene3D" id="3.40.30.10">
    <property type="entry name" value="Glutaredoxin"/>
    <property type="match status" value="1"/>
</dbReference>
<dbReference type="PANTHER" id="PTHR43968">
    <property type="match status" value="1"/>
</dbReference>
<evidence type="ECO:0000259" key="1">
    <source>
        <dbReference type="PROSITE" id="PS50404"/>
    </source>
</evidence>
<dbReference type="InterPro" id="IPR004045">
    <property type="entry name" value="Glutathione_S-Trfase_N"/>
</dbReference>
<dbReference type="EC" id="2.5.1.18" evidence="3"/>
<dbReference type="CDD" id="cd00570">
    <property type="entry name" value="GST_N_family"/>
    <property type="match status" value="1"/>
</dbReference>
<evidence type="ECO:0000259" key="2">
    <source>
        <dbReference type="PROSITE" id="PS50405"/>
    </source>
</evidence>
<protein>
    <submittedName>
        <fullName evidence="3">Glutathione S-transferase</fullName>
        <ecNumber evidence="3">2.5.1.18</ecNumber>
    </submittedName>
</protein>
<dbReference type="SUPFAM" id="SSF47616">
    <property type="entry name" value="GST C-terminal domain-like"/>
    <property type="match status" value="1"/>
</dbReference>
<accession>A0AAX3FWF9</accession>
<dbReference type="InterPro" id="IPR036249">
    <property type="entry name" value="Thioredoxin-like_sf"/>
</dbReference>
<sequence length="243" mass="26405">MLLASRLSRIYKSGCQPRTRPGGYVMLKLYGFAVSNYYNMVKLALLEKALPFEEVPFYAGQSPEALAISPRGKVPVLGVEQGFINETSVILEYLESQPGPALLPSDPFERAQALALAKEIELYIELPARACYGEAFFGTAVPEAIKEKSRNELVLGFASLARHGKFAPYVAGSSLSVADLYFLYSVSLACAVGQKLFGVDLLAEIPAAKTLMARLEQMPNAQRVAADKDAAMPQFLAMIASKK</sequence>
<name>A0AAX3FWF9_9PSED</name>
<dbReference type="InterPro" id="IPR010987">
    <property type="entry name" value="Glutathione-S-Trfase_C-like"/>
</dbReference>
<dbReference type="AlphaFoldDB" id="A0AAX3FWF9"/>
<feature type="domain" description="GST N-terminal" evidence="1">
    <location>
        <begin position="25"/>
        <end position="102"/>
    </location>
</feature>
<organism evidence="3 4">
    <name type="scientific">Pseudomonas chlororaphis</name>
    <dbReference type="NCBI Taxonomy" id="587753"/>
    <lineage>
        <taxon>Bacteria</taxon>
        <taxon>Pseudomonadati</taxon>
        <taxon>Pseudomonadota</taxon>
        <taxon>Gammaproteobacteria</taxon>
        <taxon>Pseudomonadales</taxon>
        <taxon>Pseudomonadaceae</taxon>
        <taxon>Pseudomonas</taxon>
    </lineage>
</organism>
<dbReference type="Proteomes" id="UP000277437">
    <property type="component" value="Chromosome"/>
</dbReference>